<feature type="transmembrane region" description="Helical" evidence="9">
    <location>
        <begin position="109"/>
        <end position="133"/>
    </location>
</feature>
<dbReference type="KEGG" id="mor:MOC_0211"/>
<comment type="subcellular location">
    <subcellularLocation>
        <location evidence="1 8">Cell membrane</location>
        <topology evidence="1 8">Multi-pass membrane protein</topology>
    </subcellularLocation>
</comment>
<dbReference type="PANTHER" id="PTHR43337:SF1">
    <property type="entry name" value="XANTHINE_URACIL PERMEASE C887.17-RELATED"/>
    <property type="match status" value="1"/>
</dbReference>
<dbReference type="InterPro" id="IPR006043">
    <property type="entry name" value="NCS2"/>
</dbReference>
<gene>
    <name evidence="10" type="ORF">MOC_0211</name>
</gene>
<reference evidence="10 11" key="1">
    <citation type="journal article" date="2014" name="PLoS ONE">
        <title>Genome Information of Methylobacterium oryzae, a Plant-Probiotic Methylotroph in the Phyllosphere.</title>
        <authorList>
            <person name="Kwak M.J."/>
            <person name="Jeong H."/>
            <person name="Madhaiyan M."/>
            <person name="Lee Y."/>
            <person name="Sa T.M."/>
            <person name="Oh T.K."/>
            <person name="Kim J.F."/>
        </authorList>
    </citation>
    <scope>NUCLEOTIDE SEQUENCE [LARGE SCALE GENOMIC DNA]</scope>
    <source>
        <strain evidence="10 11">CBMB20</strain>
    </source>
</reference>
<dbReference type="GO" id="GO:0015207">
    <property type="term" value="F:adenine transmembrane transporter activity"/>
    <property type="evidence" value="ECO:0007669"/>
    <property type="project" value="TreeGrafter"/>
</dbReference>
<accession>A0A089NJC1</accession>
<dbReference type="GO" id="GO:0005886">
    <property type="term" value="C:plasma membrane"/>
    <property type="evidence" value="ECO:0007669"/>
    <property type="project" value="UniProtKB-SubCell"/>
</dbReference>
<dbReference type="PIRSF" id="PIRSF005353">
    <property type="entry name" value="PbuG"/>
    <property type="match status" value="1"/>
</dbReference>
<evidence type="ECO:0000313" key="11">
    <source>
        <dbReference type="Proteomes" id="UP000029492"/>
    </source>
</evidence>
<feature type="transmembrane region" description="Helical" evidence="9">
    <location>
        <begin position="426"/>
        <end position="445"/>
    </location>
</feature>
<evidence type="ECO:0000256" key="1">
    <source>
        <dbReference type="ARBA" id="ARBA00004651"/>
    </source>
</evidence>
<feature type="transmembrane region" description="Helical" evidence="9">
    <location>
        <begin position="186"/>
        <end position="201"/>
    </location>
</feature>
<organism evidence="10 11">
    <name type="scientific">Methylobacterium oryzae CBMB20</name>
    <dbReference type="NCBI Taxonomy" id="693986"/>
    <lineage>
        <taxon>Bacteria</taxon>
        <taxon>Pseudomonadati</taxon>
        <taxon>Pseudomonadota</taxon>
        <taxon>Alphaproteobacteria</taxon>
        <taxon>Hyphomicrobiales</taxon>
        <taxon>Methylobacteriaceae</taxon>
        <taxon>Methylobacterium</taxon>
    </lineage>
</organism>
<keyword evidence="4 8" id="KW-1003">Cell membrane</keyword>
<keyword evidence="5 8" id="KW-0812">Transmembrane</keyword>
<feature type="transmembrane region" description="Helical" evidence="9">
    <location>
        <begin position="208"/>
        <end position="233"/>
    </location>
</feature>
<feature type="transmembrane region" description="Helical" evidence="9">
    <location>
        <begin position="33"/>
        <end position="55"/>
    </location>
</feature>
<dbReference type="InterPro" id="IPR026033">
    <property type="entry name" value="Azg-like_bact_archaea"/>
</dbReference>
<dbReference type="InterPro" id="IPR045018">
    <property type="entry name" value="Azg-like"/>
</dbReference>
<feature type="transmembrane region" description="Helical" evidence="9">
    <location>
        <begin position="253"/>
        <end position="274"/>
    </location>
</feature>
<evidence type="ECO:0000256" key="3">
    <source>
        <dbReference type="ARBA" id="ARBA00022448"/>
    </source>
</evidence>
<feature type="transmembrane region" description="Helical" evidence="9">
    <location>
        <begin position="145"/>
        <end position="166"/>
    </location>
</feature>
<comment type="similarity">
    <text evidence="2 8">Belongs to the nucleobase:cation symporter-2 (NCS2) (TC 2.A.40) family. Azg-like subfamily.</text>
</comment>
<evidence type="ECO:0000313" key="10">
    <source>
        <dbReference type="EMBL" id="AIQ87966.1"/>
    </source>
</evidence>
<keyword evidence="7 8" id="KW-0472">Membrane</keyword>
<evidence type="ECO:0000256" key="5">
    <source>
        <dbReference type="ARBA" id="ARBA00022692"/>
    </source>
</evidence>
<dbReference type="STRING" id="693986.MOC_0211"/>
<dbReference type="AlphaFoldDB" id="A0A089NJC1"/>
<evidence type="ECO:0000256" key="6">
    <source>
        <dbReference type="ARBA" id="ARBA00022989"/>
    </source>
</evidence>
<keyword evidence="3 8" id="KW-0813">Transport</keyword>
<feature type="transmembrane region" description="Helical" evidence="9">
    <location>
        <begin position="391"/>
        <end position="414"/>
    </location>
</feature>
<evidence type="ECO:0000256" key="7">
    <source>
        <dbReference type="ARBA" id="ARBA00023136"/>
    </source>
</evidence>
<feature type="transmembrane region" description="Helical" evidence="9">
    <location>
        <begin position="62"/>
        <end position="83"/>
    </location>
</feature>
<keyword evidence="6 8" id="KW-1133">Transmembrane helix</keyword>
<proteinExistence type="inferred from homology"/>
<evidence type="ECO:0000256" key="8">
    <source>
        <dbReference type="PIRNR" id="PIRNR005353"/>
    </source>
</evidence>
<evidence type="ECO:0000256" key="9">
    <source>
        <dbReference type="SAM" id="Phobius"/>
    </source>
</evidence>
<keyword evidence="11" id="KW-1185">Reference proteome</keyword>
<dbReference type="eggNOG" id="COG2252">
    <property type="taxonomic scope" value="Bacteria"/>
</dbReference>
<protein>
    <submittedName>
        <fullName evidence="10">Xanthine/uracil/vitamin C permease</fullName>
    </submittedName>
</protein>
<name>A0A089NJC1_9HYPH</name>
<dbReference type="RefSeq" id="WP_043755111.1">
    <property type="nucleotide sequence ID" value="NZ_CP003811.1"/>
</dbReference>
<sequence length="446" mass="46546">MDHPRDATPAAKPGFLERTFRLAEHGTSVRTEVLAGLTTFLTMAYIVFINPSILADAGMPRGAVFVATCLVAALGSLIMALYANYPIALAPGMGLNAYFTYVVVQQLGFSWQAALGAVFISGLCFLIVTLTGLRALIVDGIPRSMRIAITVGIGLFLAIIALKNAGLVAANPATLVTLGDLHKPETILAVVGFLIVAVLSARKVRAALLASILTVTALSFVFAGNTFQGVVALPPSITPTLFALDIPGALSAGLLNVILVLFLVELFDATGTLMGVANRAGLLTDGRMRRLDRALMADSVSVFAGALLGTSSTTAYLESASGVEEGGRTGLTAATVAVLFLACLFFAPLAGAVPAYATAPALFYVACLMLRELVELDWDDLTEVVPACVTALLMPLTYSIATGVSCGFITYAALKLLAGRAREVKPIVWVIAAVFLFKFVETGGAH</sequence>
<dbReference type="Proteomes" id="UP000029492">
    <property type="component" value="Chromosome"/>
</dbReference>
<dbReference type="Pfam" id="PF00860">
    <property type="entry name" value="Xan_ur_permease"/>
    <property type="match status" value="1"/>
</dbReference>
<dbReference type="HOGENOM" id="CLU_024508_0_1_5"/>
<dbReference type="EMBL" id="CP003811">
    <property type="protein sequence ID" value="AIQ87966.1"/>
    <property type="molecule type" value="Genomic_DNA"/>
</dbReference>
<dbReference type="PANTHER" id="PTHR43337">
    <property type="entry name" value="XANTHINE/URACIL PERMEASE C887.17-RELATED"/>
    <property type="match status" value="1"/>
</dbReference>
<evidence type="ECO:0000256" key="2">
    <source>
        <dbReference type="ARBA" id="ARBA00005697"/>
    </source>
</evidence>
<evidence type="ECO:0000256" key="4">
    <source>
        <dbReference type="ARBA" id="ARBA00022475"/>
    </source>
</evidence>